<gene>
    <name evidence="2" type="ordered locus">Metev_2124</name>
</gene>
<dbReference type="PIRSF" id="PIRSF018357">
    <property type="entry name" value="Trans_reg_ArsR_prd"/>
    <property type="match status" value="1"/>
</dbReference>
<dbReference type="InterPro" id="IPR036388">
    <property type="entry name" value="WH-like_DNA-bd_sf"/>
</dbReference>
<dbReference type="InterPro" id="IPR016723">
    <property type="entry name" value="Tscrpt_reg_ArsR_prd"/>
</dbReference>
<keyword evidence="3" id="KW-1185">Reference proteome</keyword>
<evidence type="ECO:0000259" key="1">
    <source>
        <dbReference type="Pfam" id="PF01022"/>
    </source>
</evidence>
<dbReference type="Pfam" id="PF01022">
    <property type="entry name" value="HTH_5"/>
    <property type="match status" value="1"/>
</dbReference>
<accession>D7EAF2</accession>
<dbReference type="InterPro" id="IPR001845">
    <property type="entry name" value="HTH_ArsR_DNA-bd_dom"/>
</dbReference>
<dbReference type="GeneID" id="9347785"/>
<dbReference type="HOGENOM" id="CLU_085608_0_0_2"/>
<dbReference type="GO" id="GO:0003700">
    <property type="term" value="F:DNA-binding transcription factor activity"/>
    <property type="evidence" value="ECO:0007669"/>
    <property type="project" value="InterPro"/>
</dbReference>
<dbReference type="Proteomes" id="UP000000391">
    <property type="component" value="Chromosome"/>
</dbReference>
<dbReference type="OrthoDB" id="114909at2157"/>
<dbReference type="InterPro" id="IPR011991">
    <property type="entry name" value="ArsR-like_HTH"/>
</dbReference>
<dbReference type="AlphaFoldDB" id="D7EAF2"/>
<name>D7EAF2_METEZ</name>
<reference evidence="2 3" key="1">
    <citation type="submission" date="2010-06" db="EMBL/GenBank/DDBJ databases">
        <title>Complete sequence chromosome of Methanohalobium evestigatum Z-7303.</title>
        <authorList>
            <consortium name="US DOE Joint Genome Institute"/>
            <person name="Lucas S."/>
            <person name="Copeland A."/>
            <person name="Lapidus A."/>
            <person name="Cheng J.-F."/>
            <person name="Bruce D."/>
            <person name="Goodwin L."/>
            <person name="Pitluck S."/>
            <person name="Saunders E."/>
            <person name="Detter J.C."/>
            <person name="Han C."/>
            <person name="Tapia R."/>
            <person name="Land M."/>
            <person name="Hauser L."/>
            <person name="Kyrpides N."/>
            <person name="Mikhailova N."/>
            <person name="Sieprawska-Lupa M."/>
            <person name="Whitman W.B."/>
            <person name="Anderson I."/>
            <person name="Woyke T."/>
        </authorList>
    </citation>
    <scope>NUCLEOTIDE SEQUENCE [LARGE SCALE GENOMIC DNA]</scope>
    <source>
        <strain evidence="3">ATCC BAA-1072 / DSM 3721 / NBRC 107634 / OCM 161 / Z-7303</strain>
    </source>
</reference>
<dbReference type="SUPFAM" id="SSF46785">
    <property type="entry name" value="Winged helix' DNA-binding domain"/>
    <property type="match status" value="1"/>
</dbReference>
<evidence type="ECO:0000313" key="2">
    <source>
        <dbReference type="EMBL" id="ADI74951.1"/>
    </source>
</evidence>
<dbReference type="RefSeq" id="WP_013195516.1">
    <property type="nucleotide sequence ID" value="NC_014253.1"/>
</dbReference>
<evidence type="ECO:0000313" key="3">
    <source>
        <dbReference type="Proteomes" id="UP000000391"/>
    </source>
</evidence>
<dbReference type="EMBL" id="CP002069">
    <property type="protein sequence ID" value="ADI74951.1"/>
    <property type="molecule type" value="Genomic_DNA"/>
</dbReference>
<sequence length="250" mass="29157">MATVDTEYKNELREIKEEISSMRKEFNRFFEYSNQQYLEQILQDMKNNFSRILIDYVVEDSKNSLNDNMVQDCKMKDFCESIFNDFLQETAQLLNNDSVGPGTIEQYYEQFNELKKEKAKYPKCETCFSEAAKLFEKQINLMRSLKIYEKEDDKENIQNLPVEEVVKDVCDPIANKQRLTILKSIATDTKSFTQLSKLTGLNGGNLLFHLDKLLNSGMIQQRSERGDYIITGKGYATLKGIFNIYSQIKL</sequence>
<dbReference type="KEGG" id="mev:Metev_2124"/>
<feature type="domain" description="HTH arsR-type" evidence="1">
    <location>
        <begin position="176"/>
        <end position="220"/>
    </location>
</feature>
<dbReference type="STRING" id="644295.Metev_2124"/>
<dbReference type="InterPro" id="IPR036390">
    <property type="entry name" value="WH_DNA-bd_sf"/>
</dbReference>
<dbReference type="Gene3D" id="1.10.10.10">
    <property type="entry name" value="Winged helix-like DNA-binding domain superfamily/Winged helix DNA-binding domain"/>
    <property type="match status" value="1"/>
</dbReference>
<protein>
    <submittedName>
        <fullName evidence="2">Regulatory protein ArsR</fullName>
    </submittedName>
</protein>
<dbReference type="CDD" id="cd00090">
    <property type="entry name" value="HTH_ARSR"/>
    <property type="match status" value="1"/>
</dbReference>
<organism evidence="2 3">
    <name type="scientific">Methanohalobium evestigatum (strain ATCC BAA-1072 / DSM 3721 / NBRC 107634 / OCM 161 / Z-7303)</name>
    <dbReference type="NCBI Taxonomy" id="644295"/>
    <lineage>
        <taxon>Archaea</taxon>
        <taxon>Methanobacteriati</taxon>
        <taxon>Methanobacteriota</taxon>
        <taxon>Stenosarchaea group</taxon>
        <taxon>Methanomicrobia</taxon>
        <taxon>Methanosarcinales</taxon>
        <taxon>Methanosarcinaceae</taxon>
        <taxon>Methanohalobium</taxon>
    </lineage>
</organism>
<proteinExistence type="predicted"/>